<comment type="cofactor">
    <cofactor evidence="1">
        <name>[4Fe-4S] cluster</name>
        <dbReference type="ChEBI" id="CHEBI:49883"/>
    </cofactor>
</comment>
<dbReference type="GO" id="GO:0051539">
    <property type="term" value="F:4 iron, 4 sulfur cluster binding"/>
    <property type="evidence" value="ECO:0007669"/>
    <property type="project" value="UniProtKB-KW"/>
</dbReference>
<evidence type="ECO:0000259" key="9">
    <source>
        <dbReference type="PROSITE" id="PS51918"/>
    </source>
</evidence>
<dbReference type="HOGENOM" id="CLU_021572_5_1_0"/>
<dbReference type="SUPFAM" id="SSF102114">
    <property type="entry name" value="Radical SAM enzymes"/>
    <property type="match status" value="1"/>
</dbReference>
<evidence type="ECO:0000256" key="8">
    <source>
        <dbReference type="SAM" id="MobiDB-lite"/>
    </source>
</evidence>
<keyword evidence="2" id="KW-0489">Methyltransferase</keyword>
<evidence type="ECO:0000256" key="2">
    <source>
        <dbReference type="ARBA" id="ARBA00022603"/>
    </source>
</evidence>
<evidence type="ECO:0000256" key="5">
    <source>
        <dbReference type="ARBA" id="ARBA00022723"/>
    </source>
</evidence>
<dbReference type="Gene3D" id="3.40.50.280">
    <property type="entry name" value="Cobalamin-binding domain"/>
    <property type="match status" value="1"/>
</dbReference>
<dbReference type="InterPro" id="IPR034466">
    <property type="entry name" value="Methyltransferase_Class_B"/>
</dbReference>
<dbReference type="GO" id="GO:0005829">
    <property type="term" value="C:cytosol"/>
    <property type="evidence" value="ECO:0007669"/>
    <property type="project" value="TreeGrafter"/>
</dbReference>
<evidence type="ECO:0000313" key="11">
    <source>
        <dbReference type="Proteomes" id="UP000030700"/>
    </source>
</evidence>
<dbReference type="PANTHER" id="PTHR43409:SF7">
    <property type="entry name" value="BLL1977 PROTEIN"/>
    <property type="match status" value="1"/>
</dbReference>
<evidence type="ECO:0000256" key="4">
    <source>
        <dbReference type="ARBA" id="ARBA00022691"/>
    </source>
</evidence>
<keyword evidence="3" id="KW-0808">Transferase</keyword>
<dbReference type="InterPro" id="IPR023404">
    <property type="entry name" value="rSAM_horseshoe"/>
</dbReference>
<dbReference type="PANTHER" id="PTHR43409">
    <property type="entry name" value="ANAEROBIC MAGNESIUM-PROTOPORPHYRIN IX MONOMETHYL ESTER CYCLASE-RELATED"/>
    <property type="match status" value="1"/>
</dbReference>
<dbReference type="InterPro" id="IPR058240">
    <property type="entry name" value="rSAM_sf"/>
</dbReference>
<dbReference type="InterPro" id="IPR007197">
    <property type="entry name" value="rSAM"/>
</dbReference>
<proteinExistence type="predicted"/>
<dbReference type="AlphaFoldDB" id="A0A0S6W456"/>
<keyword evidence="4" id="KW-0949">S-adenosyl-L-methionine</keyword>
<feature type="compositionally biased region" description="Basic and acidic residues" evidence="8">
    <location>
        <begin position="1"/>
        <end position="16"/>
    </location>
</feature>
<keyword evidence="5" id="KW-0479">Metal-binding</keyword>
<dbReference type="InterPro" id="IPR051198">
    <property type="entry name" value="BchE-like"/>
</dbReference>
<sequence length="484" mass="55127">MTDVKPHPSPSPKERGNYVLSPCRGGTGGGVLENTYVLMNMKLTLIKPNIGRKGHSLYVDEGRMEPLQLGVIAALTPPDVEIAFYDDRMEAIPYDEATDLAAITVETFTARRAYEIGAEFRRRGVPVILGGMHPTLLPEEAAQHADSVYVGDAEALWHQVIADAKQRKLRPLYQATAGTPHPGVLPRRDIFRGKGYLPILLTQFGRGCRFDCNFCATSVYFNKTQFRRDVREVVREIEAQERRVIFFVDDNLLSDFDAAKALFRALIPLNARWVSQASLDMTQDRELMRLMMQSGCLGHVIGFESIMPDNLQTMRKRPNLAAHFDGYKAQLEILRDYGVQVWAAFTLGHDGDTVESIERTVEFAIESKFAFAAFNVLTPYPNTPFYRQLQAEGRLLYDGKWWTHPDFRFNHAAFVPKRMTPEELTDAGFRARTRFNSPLSIVKRACDLKTNMRSLFRLLTFLRYAPLFRKEVYKKHDMQLGAEC</sequence>
<dbReference type="CDD" id="cd01335">
    <property type="entry name" value="Radical_SAM"/>
    <property type="match status" value="1"/>
</dbReference>
<dbReference type="Gene3D" id="3.80.30.20">
    <property type="entry name" value="tm_1862 like domain"/>
    <property type="match status" value="1"/>
</dbReference>
<dbReference type="SFLD" id="SFLDS00029">
    <property type="entry name" value="Radical_SAM"/>
    <property type="match status" value="1"/>
</dbReference>
<keyword evidence="7" id="KW-0411">Iron-sulfur</keyword>
<dbReference type="SFLD" id="SFLDG01082">
    <property type="entry name" value="B12-binding_domain_containing"/>
    <property type="match status" value="1"/>
</dbReference>
<reference evidence="10" key="1">
    <citation type="journal article" date="2015" name="PeerJ">
        <title>First genomic representation of candidate bacterial phylum KSB3 points to enhanced environmental sensing as a trigger of wastewater bulking.</title>
        <authorList>
            <person name="Sekiguchi Y."/>
            <person name="Ohashi A."/>
            <person name="Parks D.H."/>
            <person name="Yamauchi T."/>
            <person name="Tyson G.W."/>
            <person name="Hugenholtz P."/>
        </authorList>
    </citation>
    <scope>NUCLEOTIDE SEQUENCE [LARGE SCALE GENOMIC DNA]</scope>
</reference>
<keyword evidence="11" id="KW-1185">Reference proteome</keyword>
<evidence type="ECO:0000256" key="3">
    <source>
        <dbReference type="ARBA" id="ARBA00022679"/>
    </source>
</evidence>
<protein>
    <submittedName>
        <fullName evidence="10">Radical SAM domain protein</fullName>
    </submittedName>
</protein>
<feature type="region of interest" description="Disordered" evidence="8">
    <location>
        <begin position="1"/>
        <end position="20"/>
    </location>
</feature>
<feature type="domain" description="Radical SAM core" evidence="9">
    <location>
        <begin position="191"/>
        <end position="422"/>
    </location>
</feature>
<dbReference type="Proteomes" id="UP000030700">
    <property type="component" value="Unassembled WGS sequence"/>
</dbReference>
<dbReference type="InterPro" id="IPR006638">
    <property type="entry name" value="Elp3/MiaA/NifB-like_rSAM"/>
</dbReference>
<keyword evidence="6" id="KW-0408">Iron</keyword>
<evidence type="ECO:0000256" key="1">
    <source>
        <dbReference type="ARBA" id="ARBA00001966"/>
    </source>
</evidence>
<dbReference type="SMART" id="SM00729">
    <property type="entry name" value="Elp3"/>
    <property type="match status" value="1"/>
</dbReference>
<dbReference type="GO" id="GO:0046872">
    <property type="term" value="F:metal ion binding"/>
    <property type="evidence" value="ECO:0007669"/>
    <property type="project" value="UniProtKB-KW"/>
</dbReference>
<evidence type="ECO:0000256" key="6">
    <source>
        <dbReference type="ARBA" id="ARBA00023004"/>
    </source>
</evidence>
<name>A0A0S6W456_9BACT</name>
<evidence type="ECO:0000256" key="7">
    <source>
        <dbReference type="ARBA" id="ARBA00023014"/>
    </source>
</evidence>
<dbReference type="SFLD" id="SFLDG01123">
    <property type="entry name" value="methyltransferase_(Class_B)"/>
    <property type="match status" value="1"/>
</dbReference>
<evidence type="ECO:0000313" key="10">
    <source>
        <dbReference type="EMBL" id="GAK53243.1"/>
    </source>
</evidence>
<accession>A0A0S6W456</accession>
<gene>
    <name evidence="10" type="ORF">U14_04508</name>
</gene>
<organism evidence="10">
    <name type="scientific">Candidatus Moduliflexus flocculans</name>
    <dbReference type="NCBI Taxonomy" id="1499966"/>
    <lineage>
        <taxon>Bacteria</taxon>
        <taxon>Candidatus Moduliflexota</taxon>
        <taxon>Candidatus Moduliflexia</taxon>
        <taxon>Candidatus Moduliflexales</taxon>
        <taxon>Candidatus Moduliflexaceae</taxon>
    </lineage>
</organism>
<dbReference type="EMBL" id="DF820459">
    <property type="protein sequence ID" value="GAK53243.1"/>
    <property type="molecule type" value="Genomic_DNA"/>
</dbReference>
<dbReference type="STRING" id="1499966.U14_04508"/>
<dbReference type="PROSITE" id="PS51918">
    <property type="entry name" value="RADICAL_SAM"/>
    <property type="match status" value="1"/>
</dbReference>
<dbReference type="GO" id="GO:0003824">
    <property type="term" value="F:catalytic activity"/>
    <property type="evidence" value="ECO:0007669"/>
    <property type="project" value="InterPro"/>
</dbReference>
<dbReference type="Pfam" id="PF04055">
    <property type="entry name" value="Radical_SAM"/>
    <property type="match status" value="1"/>
</dbReference>